<keyword evidence="4" id="KW-0663">Pyridoxal phosphate</keyword>
<dbReference type="SUPFAM" id="SSF53383">
    <property type="entry name" value="PLP-dependent transferases"/>
    <property type="match status" value="1"/>
</dbReference>
<dbReference type="InterPro" id="IPR015421">
    <property type="entry name" value="PyrdxlP-dep_Trfase_major"/>
</dbReference>
<evidence type="ECO:0000313" key="8">
    <source>
        <dbReference type="EMBL" id="WAW15017.1"/>
    </source>
</evidence>
<dbReference type="Gene3D" id="3.90.100.10">
    <property type="entry name" value="Orn/Lys/Arg decarboxylase, C-terminal domain"/>
    <property type="match status" value="1"/>
</dbReference>
<protein>
    <submittedName>
        <fullName evidence="8">Aminotransferase class V-fold PLP-dependent enzyme</fullName>
    </submittedName>
</protein>
<keyword evidence="8" id="KW-0808">Transferase</keyword>
<dbReference type="InterPro" id="IPR036633">
    <property type="entry name" value="Prn/Lys/Arg_de-COase_C_sf"/>
</dbReference>
<comment type="cofactor">
    <cofactor evidence="1">
        <name>pyridoxal 5'-phosphate</name>
        <dbReference type="ChEBI" id="CHEBI:597326"/>
    </cofactor>
</comment>
<dbReference type="Pfam" id="PF03711">
    <property type="entry name" value="OKR_DC_1_C"/>
    <property type="match status" value="1"/>
</dbReference>
<dbReference type="Proteomes" id="UP001164187">
    <property type="component" value="Chromosome"/>
</dbReference>
<sequence>MKKYIYDKLNEIHSKKMTSFHMPGHNNAKLFDELGYTDLMHNIYKLDTTEIIGTDNLHSPKEIIDKSQKQALKILFNDLDCVDNYELSYLVNGSTSGIEAAIMYSCKNKDKIIINRNCHQSAYNACIMANLEPIFVMDIINKRNSILEGSDINAYLQAIDNNPDAKAVFITRPTYYGNVFNLEAIIKKAHSKGMIVIVDEAHGAHLNLSSQLPKSALYLGADIVVQSLHKSLPTFTQTSIMVVDCKRININRMRVFLSMTQSSSPSYILMMSIEIGLEIYEKNGKALMEELLVNIDEFRKKQNKYKITLGDDRTKLFINTIDKGINGYDFAKLLRYEYNIQVELANYYGILLLCTIGNNEEDFNKLDDSINDIAKRKLYGPEEKNFVYFHSMDDDISDKPIRPIYMSKSIELNLPNEIPLSVLRPKQAMDLDRESIEIHKSLDRLCADFIIPYPPGVCLIGPGEKINKEIIDFIKNSQELKIDINGIESKDFKYISVIKDI</sequence>
<dbReference type="InterPro" id="IPR052357">
    <property type="entry name" value="Orn_Lys_Arg_decarboxylase-I"/>
</dbReference>
<dbReference type="GO" id="GO:0008483">
    <property type="term" value="F:transaminase activity"/>
    <property type="evidence" value="ECO:0007669"/>
    <property type="project" value="UniProtKB-KW"/>
</dbReference>
<proteinExistence type="inferred from homology"/>
<keyword evidence="9" id="KW-1185">Reference proteome</keyword>
<evidence type="ECO:0000313" key="9">
    <source>
        <dbReference type="Proteomes" id="UP001164187"/>
    </source>
</evidence>
<evidence type="ECO:0000256" key="3">
    <source>
        <dbReference type="ARBA" id="ARBA00022793"/>
    </source>
</evidence>
<dbReference type="Gene3D" id="3.40.640.10">
    <property type="entry name" value="Type I PLP-dependent aspartate aminotransferase-like (Major domain)"/>
    <property type="match status" value="1"/>
</dbReference>
<dbReference type="EMBL" id="CP114052">
    <property type="protein sequence ID" value="WAW15017.1"/>
    <property type="molecule type" value="Genomic_DNA"/>
</dbReference>
<evidence type="ECO:0000256" key="1">
    <source>
        <dbReference type="ARBA" id="ARBA00001933"/>
    </source>
</evidence>
<keyword evidence="5" id="KW-0456">Lyase</keyword>
<dbReference type="PANTHER" id="PTHR43277:SF4">
    <property type="entry name" value="ARGININE DECARBOXYLASE"/>
    <property type="match status" value="1"/>
</dbReference>
<evidence type="ECO:0000256" key="4">
    <source>
        <dbReference type="ARBA" id="ARBA00022898"/>
    </source>
</evidence>
<accession>A0ABY7JSW1</accession>
<name>A0ABY7JSW1_9FIRM</name>
<dbReference type="RefSeq" id="WP_269311710.1">
    <property type="nucleotide sequence ID" value="NZ_CP114052.1"/>
</dbReference>
<evidence type="ECO:0000256" key="2">
    <source>
        <dbReference type="ARBA" id="ARBA00010671"/>
    </source>
</evidence>
<dbReference type="InterPro" id="IPR008286">
    <property type="entry name" value="Prn/Lys/Arg_de-COase_C"/>
</dbReference>
<feature type="domain" description="Orn/Lys/Arg decarboxylase C-terminal" evidence="7">
    <location>
        <begin position="429"/>
        <end position="488"/>
    </location>
</feature>
<feature type="domain" description="Orn/Lys/Arg decarboxylases family 1 pyridoxal-P attachment site" evidence="6">
    <location>
        <begin position="6"/>
        <end position="304"/>
    </location>
</feature>
<comment type="similarity">
    <text evidence="2">Belongs to the Orn/Lys/Arg decarboxylase class-I family.</text>
</comment>
<evidence type="ECO:0000259" key="6">
    <source>
        <dbReference type="Pfam" id="PF01276"/>
    </source>
</evidence>
<dbReference type="InterPro" id="IPR015424">
    <property type="entry name" value="PyrdxlP-dep_Trfase"/>
</dbReference>
<dbReference type="InterPro" id="IPR000310">
    <property type="entry name" value="Orn/Lys/Arg_deCO2ase_major_dom"/>
</dbReference>
<dbReference type="Pfam" id="PF01276">
    <property type="entry name" value="OKR_DC_1"/>
    <property type="match status" value="1"/>
</dbReference>
<keyword evidence="3" id="KW-0210">Decarboxylase</keyword>
<gene>
    <name evidence="8" type="ORF">O0R46_00800</name>
</gene>
<dbReference type="SUPFAM" id="SSF55904">
    <property type="entry name" value="Ornithine decarboxylase C-terminal domain"/>
    <property type="match status" value="1"/>
</dbReference>
<organism evidence="8 9">
    <name type="scientific">Peptostreptococcus equinus</name>
    <dbReference type="NCBI Taxonomy" id="3003601"/>
    <lineage>
        <taxon>Bacteria</taxon>
        <taxon>Bacillati</taxon>
        <taxon>Bacillota</taxon>
        <taxon>Clostridia</taxon>
        <taxon>Peptostreptococcales</taxon>
        <taxon>Peptostreptococcaceae</taxon>
        <taxon>Peptostreptococcus</taxon>
    </lineage>
</organism>
<reference evidence="8" key="1">
    <citation type="submission" date="2022-12" db="EMBL/GenBank/DDBJ databases">
        <title>Peptostreptococcus.</title>
        <authorList>
            <person name="Lee S.H."/>
        </authorList>
    </citation>
    <scope>NUCLEOTIDE SEQUENCE</scope>
    <source>
        <strain evidence="8">CBA3647</strain>
    </source>
</reference>
<evidence type="ECO:0000256" key="5">
    <source>
        <dbReference type="ARBA" id="ARBA00023239"/>
    </source>
</evidence>
<dbReference type="PANTHER" id="PTHR43277">
    <property type="entry name" value="ARGININE DECARBOXYLASE"/>
    <property type="match status" value="1"/>
</dbReference>
<keyword evidence="8" id="KW-0032">Aminotransferase</keyword>
<evidence type="ECO:0000259" key="7">
    <source>
        <dbReference type="Pfam" id="PF03711"/>
    </source>
</evidence>